<gene>
    <name evidence="6" type="ORF">GCM10023333_14840</name>
</gene>
<comment type="catalytic activity">
    <reaction evidence="4">
        <text>[protein]-peptidylproline (omega=180) = [protein]-peptidylproline (omega=0)</text>
        <dbReference type="Rhea" id="RHEA:16237"/>
        <dbReference type="Rhea" id="RHEA-COMP:10747"/>
        <dbReference type="Rhea" id="RHEA-COMP:10748"/>
        <dbReference type="ChEBI" id="CHEBI:83833"/>
        <dbReference type="ChEBI" id="CHEBI:83834"/>
        <dbReference type="EC" id="5.2.1.8"/>
    </reaction>
</comment>
<dbReference type="InterPro" id="IPR002130">
    <property type="entry name" value="Cyclophilin-type_PPIase_dom"/>
</dbReference>
<evidence type="ECO:0000259" key="5">
    <source>
        <dbReference type="PROSITE" id="PS50072"/>
    </source>
</evidence>
<evidence type="ECO:0000256" key="2">
    <source>
        <dbReference type="ARBA" id="ARBA00023110"/>
    </source>
</evidence>
<dbReference type="Proteomes" id="UP001499988">
    <property type="component" value="Unassembled WGS sequence"/>
</dbReference>
<dbReference type="EMBL" id="BAABJZ010000021">
    <property type="protein sequence ID" value="GAA4881741.1"/>
    <property type="molecule type" value="Genomic_DNA"/>
</dbReference>
<dbReference type="GO" id="GO:0016853">
    <property type="term" value="F:isomerase activity"/>
    <property type="evidence" value="ECO:0007669"/>
    <property type="project" value="UniProtKB-KW"/>
</dbReference>
<protein>
    <recommendedName>
        <fullName evidence="4">Peptidyl-prolyl cis-trans isomerase</fullName>
        <shortName evidence="4">PPIase</shortName>
        <ecNumber evidence="4">5.2.1.8</ecNumber>
    </recommendedName>
</protein>
<dbReference type="InterPro" id="IPR020892">
    <property type="entry name" value="Cyclophilin-type_PPIase_CS"/>
</dbReference>
<dbReference type="PANTHER" id="PTHR43246">
    <property type="entry name" value="PEPTIDYL-PROLYL CIS-TRANS ISOMERASE CYP38, CHLOROPLASTIC"/>
    <property type="match status" value="1"/>
</dbReference>
<sequence length="205" mass="22036">MKPYIPLLLTPLLLGCSSDDNDNPPPLEPTPEMQLDSCYQLHTSKGTVQIGIDRTNTPKTGDNFHAYADRGFYDGTLFHRVIAEFMIQGGGFEPGMNAKPTDPPISNEAHVGFTNARGTLAMARTQAPHSATAQFFINHVDNPLLDRAHAADGWGYAVFGRVLSGMDVVDQIAIVATGPVGGHANVPLTDVMIDYIVSTDCPTAQ</sequence>
<organism evidence="6 7">
    <name type="scientific">Ferrimonas pelagia</name>
    <dbReference type="NCBI Taxonomy" id="1177826"/>
    <lineage>
        <taxon>Bacteria</taxon>
        <taxon>Pseudomonadati</taxon>
        <taxon>Pseudomonadota</taxon>
        <taxon>Gammaproteobacteria</taxon>
        <taxon>Alteromonadales</taxon>
        <taxon>Ferrimonadaceae</taxon>
        <taxon>Ferrimonas</taxon>
    </lineage>
</organism>
<proteinExistence type="inferred from homology"/>
<dbReference type="EC" id="5.2.1.8" evidence="4"/>
<dbReference type="PROSITE" id="PS50072">
    <property type="entry name" value="CSA_PPIASE_2"/>
    <property type="match status" value="1"/>
</dbReference>
<name>A0ABP9EKR6_9GAMM</name>
<dbReference type="PROSITE" id="PS00170">
    <property type="entry name" value="CSA_PPIASE_1"/>
    <property type="match status" value="1"/>
</dbReference>
<keyword evidence="7" id="KW-1185">Reference proteome</keyword>
<comment type="similarity">
    <text evidence="1 4">Belongs to the cyclophilin-type PPIase family.</text>
</comment>
<dbReference type="SUPFAM" id="SSF50891">
    <property type="entry name" value="Cyclophilin-like"/>
    <property type="match status" value="1"/>
</dbReference>
<dbReference type="InterPro" id="IPR029000">
    <property type="entry name" value="Cyclophilin-like_dom_sf"/>
</dbReference>
<dbReference type="PROSITE" id="PS51257">
    <property type="entry name" value="PROKAR_LIPOPROTEIN"/>
    <property type="match status" value="1"/>
</dbReference>
<feature type="domain" description="PPIase cyclophilin-type" evidence="5">
    <location>
        <begin position="46"/>
        <end position="193"/>
    </location>
</feature>
<keyword evidence="3 4" id="KW-0413">Isomerase</keyword>
<evidence type="ECO:0000256" key="1">
    <source>
        <dbReference type="ARBA" id="ARBA00007365"/>
    </source>
</evidence>
<accession>A0ABP9EKR6</accession>
<comment type="function">
    <text evidence="4">PPIases accelerate the folding of proteins. It catalyzes the cis-trans isomerization of proline imidic peptide bonds in oligopeptides.</text>
</comment>
<dbReference type="RefSeq" id="WP_345334715.1">
    <property type="nucleotide sequence ID" value="NZ_BAABJZ010000021.1"/>
</dbReference>
<dbReference type="InterPro" id="IPR044665">
    <property type="entry name" value="E_coli_cyclophilin_A-like"/>
</dbReference>
<dbReference type="PRINTS" id="PR00153">
    <property type="entry name" value="CSAPPISMRASE"/>
</dbReference>
<reference evidence="7" key="1">
    <citation type="journal article" date="2019" name="Int. J. Syst. Evol. Microbiol.">
        <title>The Global Catalogue of Microorganisms (GCM) 10K type strain sequencing project: providing services to taxonomists for standard genome sequencing and annotation.</title>
        <authorList>
            <consortium name="The Broad Institute Genomics Platform"/>
            <consortium name="The Broad Institute Genome Sequencing Center for Infectious Disease"/>
            <person name="Wu L."/>
            <person name="Ma J."/>
        </authorList>
    </citation>
    <scope>NUCLEOTIDE SEQUENCE [LARGE SCALE GENOMIC DNA]</scope>
    <source>
        <strain evidence="7">JCM 18401</strain>
    </source>
</reference>
<evidence type="ECO:0000256" key="4">
    <source>
        <dbReference type="RuleBase" id="RU363019"/>
    </source>
</evidence>
<evidence type="ECO:0000256" key="3">
    <source>
        <dbReference type="ARBA" id="ARBA00023235"/>
    </source>
</evidence>
<dbReference type="Pfam" id="PF00160">
    <property type="entry name" value="Pro_isomerase"/>
    <property type="match status" value="1"/>
</dbReference>
<evidence type="ECO:0000313" key="7">
    <source>
        <dbReference type="Proteomes" id="UP001499988"/>
    </source>
</evidence>
<comment type="caution">
    <text evidence="6">The sequence shown here is derived from an EMBL/GenBank/DDBJ whole genome shotgun (WGS) entry which is preliminary data.</text>
</comment>
<keyword evidence="2 4" id="KW-0697">Rotamase</keyword>
<evidence type="ECO:0000313" key="6">
    <source>
        <dbReference type="EMBL" id="GAA4881741.1"/>
    </source>
</evidence>
<dbReference type="Gene3D" id="2.40.100.10">
    <property type="entry name" value="Cyclophilin-like"/>
    <property type="match status" value="1"/>
</dbReference>